<protein>
    <submittedName>
        <fullName evidence="1">Uncharacterized protein</fullName>
    </submittedName>
</protein>
<name>A0AAN9RRQ3_PHACN</name>
<sequence>MERRHIVLSAEIPCKDSLNHHMYSLTMKQVNAVEVVTHLLFHVSGVELDCGAKRRFRSLELKFSLAVR</sequence>
<evidence type="ECO:0000313" key="2">
    <source>
        <dbReference type="Proteomes" id="UP001374584"/>
    </source>
</evidence>
<organism evidence="1 2">
    <name type="scientific">Phaseolus coccineus</name>
    <name type="common">Scarlet runner bean</name>
    <name type="synonym">Phaseolus multiflorus</name>
    <dbReference type="NCBI Taxonomy" id="3886"/>
    <lineage>
        <taxon>Eukaryota</taxon>
        <taxon>Viridiplantae</taxon>
        <taxon>Streptophyta</taxon>
        <taxon>Embryophyta</taxon>
        <taxon>Tracheophyta</taxon>
        <taxon>Spermatophyta</taxon>
        <taxon>Magnoliopsida</taxon>
        <taxon>eudicotyledons</taxon>
        <taxon>Gunneridae</taxon>
        <taxon>Pentapetalae</taxon>
        <taxon>rosids</taxon>
        <taxon>fabids</taxon>
        <taxon>Fabales</taxon>
        <taxon>Fabaceae</taxon>
        <taxon>Papilionoideae</taxon>
        <taxon>50 kb inversion clade</taxon>
        <taxon>NPAAA clade</taxon>
        <taxon>indigoferoid/millettioid clade</taxon>
        <taxon>Phaseoleae</taxon>
        <taxon>Phaseolus</taxon>
    </lineage>
</organism>
<comment type="caution">
    <text evidence="1">The sequence shown here is derived from an EMBL/GenBank/DDBJ whole genome shotgun (WGS) entry which is preliminary data.</text>
</comment>
<dbReference type="EMBL" id="JAYMYR010000002">
    <property type="protein sequence ID" value="KAK7378078.1"/>
    <property type="molecule type" value="Genomic_DNA"/>
</dbReference>
<keyword evidence="2" id="KW-1185">Reference proteome</keyword>
<evidence type="ECO:0000313" key="1">
    <source>
        <dbReference type="EMBL" id="KAK7378078.1"/>
    </source>
</evidence>
<reference evidence="1 2" key="1">
    <citation type="submission" date="2024-01" db="EMBL/GenBank/DDBJ databases">
        <title>The genomes of 5 underutilized Papilionoideae crops provide insights into root nodulation and disease resistanc.</title>
        <authorList>
            <person name="Jiang F."/>
        </authorList>
    </citation>
    <scope>NUCLEOTIDE SEQUENCE [LARGE SCALE GENOMIC DNA]</scope>
    <source>
        <strain evidence="1">JINMINGXINNONG_FW02</strain>
        <tissue evidence="1">Leaves</tissue>
    </source>
</reference>
<gene>
    <name evidence="1" type="ORF">VNO80_03514</name>
</gene>
<dbReference type="AlphaFoldDB" id="A0AAN9RRQ3"/>
<accession>A0AAN9RRQ3</accession>
<dbReference type="Proteomes" id="UP001374584">
    <property type="component" value="Unassembled WGS sequence"/>
</dbReference>
<proteinExistence type="predicted"/>